<dbReference type="InterPro" id="IPR036390">
    <property type="entry name" value="WH_DNA-bd_sf"/>
</dbReference>
<evidence type="ECO:0000256" key="3">
    <source>
        <dbReference type="ARBA" id="ARBA00023163"/>
    </source>
</evidence>
<evidence type="ECO:0000256" key="2">
    <source>
        <dbReference type="ARBA" id="ARBA00023125"/>
    </source>
</evidence>
<evidence type="ECO:0000259" key="5">
    <source>
        <dbReference type="PROSITE" id="PS51078"/>
    </source>
</evidence>
<dbReference type="SUPFAM" id="SSF55781">
    <property type="entry name" value="GAF domain-like"/>
    <property type="match status" value="1"/>
</dbReference>
<keyword evidence="7" id="KW-1185">Reference proteome</keyword>
<dbReference type="InterPro" id="IPR005471">
    <property type="entry name" value="Tscrpt_reg_IclR_N"/>
</dbReference>
<name>A0ABW1JG62_9ACTN</name>
<dbReference type="SMART" id="SM00346">
    <property type="entry name" value="HTH_ICLR"/>
    <property type="match status" value="1"/>
</dbReference>
<organism evidence="6 7">
    <name type="scientific">Angustibacter luteus</name>
    <dbReference type="NCBI Taxonomy" id="658456"/>
    <lineage>
        <taxon>Bacteria</taxon>
        <taxon>Bacillati</taxon>
        <taxon>Actinomycetota</taxon>
        <taxon>Actinomycetes</taxon>
        <taxon>Kineosporiales</taxon>
        <taxon>Kineosporiaceae</taxon>
    </lineage>
</organism>
<dbReference type="Gene3D" id="1.10.10.10">
    <property type="entry name" value="Winged helix-like DNA-binding domain superfamily/Winged helix DNA-binding domain"/>
    <property type="match status" value="1"/>
</dbReference>
<protein>
    <submittedName>
        <fullName evidence="6">IclR family transcriptional regulator</fullName>
    </submittedName>
</protein>
<dbReference type="PROSITE" id="PS51078">
    <property type="entry name" value="ICLR_ED"/>
    <property type="match status" value="1"/>
</dbReference>
<sequence>MSLPQRGSRMSVTAEEKLSKADVGGVRSVQRAVEILALLSEDRTTVTVSEIVAETGLAKTTVVRMLHTLEQNGLLWSTGHGVTAGPGLWRWAYLAKRGWELPSQFRAMMRDLSLETKETVNLYVTRDVQRVCIAQQQSSQTLRHVVHVGDELPLWAGASSKVLLQDATESLLERVASLSPEGPERLDRLRDGIARAREAGYAVSHGEREVGVSAVAVPVVSRSGHVDSALAISGPTARFRDDRVDSFVAQLKSVSAQMTTRGFTHPFEA</sequence>
<dbReference type="Pfam" id="PF09339">
    <property type="entry name" value="HTH_IclR"/>
    <property type="match status" value="1"/>
</dbReference>
<keyword evidence="1" id="KW-0805">Transcription regulation</keyword>
<evidence type="ECO:0000259" key="4">
    <source>
        <dbReference type="PROSITE" id="PS51077"/>
    </source>
</evidence>
<evidence type="ECO:0000313" key="7">
    <source>
        <dbReference type="Proteomes" id="UP001596189"/>
    </source>
</evidence>
<dbReference type="EMBL" id="JBHSRD010000004">
    <property type="protein sequence ID" value="MFC6008346.1"/>
    <property type="molecule type" value="Genomic_DNA"/>
</dbReference>
<dbReference type="Proteomes" id="UP001596189">
    <property type="component" value="Unassembled WGS sequence"/>
</dbReference>
<reference evidence="7" key="1">
    <citation type="journal article" date="2019" name="Int. J. Syst. Evol. Microbiol.">
        <title>The Global Catalogue of Microorganisms (GCM) 10K type strain sequencing project: providing services to taxonomists for standard genome sequencing and annotation.</title>
        <authorList>
            <consortium name="The Broad Institute Genomics Platform"/>
            <consortium name="The Broad Institute Genome Sequencing Center for Infectious Disease"/>
            <person name="Wu L."/>
            <person name="Ma J."/>
        </authorList>
    </citation>
    <scope>NUCLEOTIDE SEQUENCE [LARGE SCALE GENOMIC DNA]</scope>
    <source>
        <strain evidence="7">KACC 14249</strain>
    </source>
</reference>
<dbReference type="InterPro" id="IPR014757">
    <property type="entry name" value="Tscrpt_reg_IclR_C"/>
</dbReference>
<dbReference type="PROSITE" id="PS51077">
    <property type="entry name" value="HTH_ICLR"/>
    <property type="match status" value="1"/>
</dbReference>
<proteinExistence type="predicted"/>
<dbReference type="PANTHER" id="PTHR30136">
    <property type="entry name" value="HELIX-TURN-HELIX TRANSCRIPTIONAL REGULATOR, ICLR FAMILY"/>
    <property type="match status" value="1"/>
</dbReference>
<dbReference type="Pfam" id="PF01614">
    <property type="entry name" value="IclR_C"/>
    <property type="match status" value="1"/>
</dbReference>
<dbReference type="PANTHER" id="PTHR30136:SF35">
    <property type="entry name" value="HTH-TYPE TRANSCRIPTIONAL REGULATOR RV1719"/>
    <property type="match status" value="1"/>
</dbReference>
<feature type="domain" description="IclR-ED" evidence="5">
    <location>
        <begin position="87"/>
        <end position="264"/>
    </location>
</feature>
<keyword evidence="3" id="KW-0804">Transcription</keyword>
<evidence type="ECO:0000313" key="6">
    <source>
        <dbReference type="EMBL" id="MFC6008346.1"/>
    </source>
</evidence>
<evidence type="ECO:0000256" key="1">
    <source>
        <dbReference type="ARBA" id="ARBA00023015"/>
    </source>
</evidence>
<dbReference type="InterPro" id="IPR036388">
    <property type="entry name" value="WH-like_DNA-bd_sf"/>
</dbReference>
<keyword evidence="2" id="KW-0238">DNA-binding</keyword>
<dbReference type="RefSeq" id="WP_345714960.1">
    <property type="nucleotide sequence ID" value="NZ_BAABFP010000002.1"/>
</dbReference>
<feature type="domain" description="HTH iclR-type" evidence="4">
    <location>
        <begin position="26"/>
        <end position="86"/>
    </location>
</feature>
<dbReference type="InterPro" id="IPR029016">
    <property type="entry name" value="GAF-like_dom_sf"/>
</dbReference>
<accession>A0ABW1JG62</accession>
<comment type="caution">
    <text evidence="6">The sequence shown here is derived from an EMBL/GenBank/DDBJ whole genome shotgun (WGS) entry which is preliminary data.</text>
</comment>
<dbReference type="SUPFAM" id="SSF46785">
    <property type="entry name" value="Winged helix' DNA-binding domain"/>
    <property type="match status" value="1"/>
</dbReference>
<dbReference type="Gene3D" id="3.30.450.40">
    <property type="match status" value="1"/>
</dbReference>
<dbReference type="InterPro" id="IPR050707">
    <property type="entry name" value="HTH_MetabolicPath_Reg"/>
</dbReference>
<gene>
    <name evidence="6" type="ORF">ACFQDO_14510</name>
</gene>